<reference evidence="4 5" key="1">
    <citation type="submission" date="2017-07" db="EMBL/GenBank/DDBJ databases">
        <title>Isolation and whole genome analysis of endospore-forming bacteria from heroin.</title>
        <authorList>
            <person name="Kalinowski J."/>
            <person name="Ahrens B."/>
            <person name="Al-Dilaimi A."/>
            <person name="Winkler A."/>
            <person name="Wibberg D."/>
            <person name="Schleenbecker U."/>
            <person name="Ruckert C."/>
            <person name="Wolfel R."/>
            <person name="Grass G."/>
        </authorList>
    </citation>
    <scope>NUCLEOTIDE SEQUENCE [LARGE SCALE GENOMIC DNA]</scope>
    <source>
        <strain evidence="4 5">7537-G1</strain>
    </source>
</reference>
<feature type="region of interest" description="Disordered" evidence="2">
    <location>
        <begin position="57"/>
        <end position="84"/>
    </location>
</feature>
<dbReference type="PANTHER" id="PTHR22946">
    <property type="entry name" value="DIENELACTONE HYDROLASE DOMAIN-CONTAINING PROTEIN-RELATED"/>
    <property type="match status" value="1"/>
</dbReference>
<dbReference type="GO" id="GO:0008236">
    <property type="term" value="F:serine-type peptidase activity"/>
    <property type="evidence" value="ECO:0007669"/>
    <property type="project" value="InterPro"/>
</dbReference>
<feature type="domain" description="Peptidase S9 prolyl oligopeptidase catalytic" evidence="3">
    <location>
        <begin position="127"/>
        <end position="315"/>
    </location>
</feature>
<name>A0A268EPX9_9BACL</name>
<dbReference type="Pfam" id="PF00326">
    <property type="entry name" value="Peptidase_S9"/>
    <property type="match status" value="1"/>
</dbReference>
<dbReference type="InterPro" id="IPR001375">
    <property type="entry name" value="Peptidase_S9_cat"/>
</dbReference>
<comment type="caution">
    <text evidence="4">The sequence shown here is derived from an EMBL/GenBank/DDBJ whole genome shotgun (WGS) entry which is preliminary data.</text>
</comment>
<feature type="region of interest" description="Disordered" evidence="2">
    <location>
        <begin position="15"/>
        <end position="43"/>
    </location>
</feature>
<dbReference type="InterPro" id="IPR029058">
    <property type="entry name" value="AB_hydrolase_fold"/>
</dbReference>
<dbReference type="PANTHER" id="PTHR22946:SF9">
    <property type="entry name" value="POLYKETIDE TRANSFERASE AF380"/>
    <property type="match status" value="1"/>
</dbReference>
<evidence type="ECO:0000256" key="1">
    <source>
        <dbReference type="ARBA" id="ARBA00022801"/>
    </source>
</evidence>
<dbReference type="SUPFAM" id="SSF53474">
    <property type="entry name" value="alpha/beta-Hydrolases"/>
    <property type="match status" value="1"/>
</dbReference>
<proteinExistence type="predicted"/>
<evidence type="ECO:0000259" key="3">
    <source>
        <dbReference type="Pfam" id="PF00326"/>
    </source>
</evidence>
<accession>A0A268EPX9</accession>
<keyword evidence="1" id="KW-0378">Hydrolase</keyword>
<sequence>MNTLACSLHHRSASGDLHKDTASLPSSDAGACPVQASDLDTRHDAPRTLDLQSADGLAYGHHDQSGTNHGENIPDTGQPGVAGLNADTLAGSQVVSSPGKVKFPLIIYCRGGIGRVGAVKLKWIEEFAAQGYIVFAPAYRGNEGSQGRDEFGGSDTHDVLTAIHWLSQLAWIDSARMHMLGFSRGAINAAQAAVRCSHISRLILWSGVSDLTQTYEERIDLRRMMKRVIGGTPNKVPDKYRQRSPLHLAEQLRCPVLLVHGTSDELVAIEHSHRMLHRLKELRYHVDAHFYLGLRHHFPALQHAAAIERMFDWLKSPVPYP</sequence>
<dbReference type="Proteomes" id="UP000215596">
    <property type="component" value="Unassembled WGS sequence"/>
</dbReference>
<dbReference type="AlphaFoldDB" id="A0A268EPX9"/>
<evidence type="ECO:0000313" key="5">
    <source>
        <dbReference type="Proteomes" id="UP000215596"/>
    </source>
</evidence>
<dbReference type="GO" id="GO:0006508">
    <property type="term" value="P:proteolysis"/>
    <property type="evidence" value="ECO:0007669"/>
    <property type="project" value="InterPro"/>
</dbReference>
<dbReference type="Gene3D" id="3.40.50.1820">
    <property type="entry name" value="alpha/beta hydrolase"/>
    <property type="match status" value="1"/>
</dbReference>
<dbReference type="GO" id="GO:0052689">
    <property type="term" value="F:carboxylic ester hydrolase activity"/>
    <property type="evidence" value="ECO:0007669"/>
    <property type="project" value="UniProtKB-ARBA"/>
</dbReference>
<gene>
    <name evidence="4" type="ORF">CHH67_16135</name>
</gene>
<evidence type="ECO:0000256" key="2">
    <source>
        <dbReference type="SAM" id="MobiDB-lite"/>
    </source>
</evidence>
<organism evidence="4 5">
    <name type="scientific">Paenibacillus campinasensis</name>
    <dbReference type="NCBI Taxonomy" id="66347"/>
    <lineage>
        <taxon>Bacteria</taxon>
        <taxon>Bacillati</taxon>
        <taxon>Bacillota</taxon>
        <taxon>Bacilli</taxon>
        <taxon>Bacillales</taxon>
        <taxon>Paenibacillaceae</taxon>
        <taxon>Paenibacillus</taxon>
    </lineage>
</organism>
<dbReference type="OrthoDB" id="9812921at2"/>
<evidence type="ECO:0000313" key="4">
    <source>
        <dbReference type="EMBL" id="PAD75189.1"/>
    </source>
</evidence>
<protein>
    <submittedName>
        <fullName evidence="4">Peptidase S9</fullName>
    </submittedName>
</protein>
<dbReference type="EMBL" id="NPBY01000047">
    <property type="protein sequence ID" value="PAD75189.1"/>
    <property type="molecule type" value="Genomic_DNA"/>
</dbReference>
<dbReference type="InterPro" id="IPR050261">
    <property type="entry name" value="FrsA_esterase"/>
</dbReference>